<feature type="compositionally biased region" description="Acidic residues" evidence="15">
    <location>
        <begin position="266"/>
        <end position="294"/>
    </location>
</feature>
<evidence type="ECO:0000256" key="11">
    <source>
        <dbReference type="ARBA" id="ARBA00039709"/>
    </source>
</evidence>
<evidence type="ECO:0000256" key="15">
    <source>
        <dbReference type="SAM" id="MobiDB-lite"/>
    </source>
</evidence>
<dbReference type="FunFam" id="3.30.565.10:FF:000005">
    <property type="entry name" value="Heat shock protein 90"/>
    <property type="match status" value="1"/>
</dbReference>
<comment type="similarity">
    <text evidence="3">Belongs to the heat shock protein 90 family.</text>
</comment>
<dbReference type="GO" id="GO:0140662">
    <property type="term" value="F:ATP-dependent protein folding chaperone"/>
    <property type="evidence" value="ECO:0007669"/>
    <property type="project" value="InterPro"/>
</dbReference>
<feature type="domain" description="Histidine kinase/HSP90-like ATPase" evidence="16">
    <location>
        <begin position="72"/>
        <end position="231"/>
    </location>
</feature>
<feature type="binding site" evidence="14">
    <location>
        <begin position="170"/>
        <end position="175"/>
    </location>
    <ligand>
        <name>ATP</name>
        <dbReference type="ChEBI" id="CHEBI:30616"/>
    </ligand>
</feature>
<evidence type="ECO:0000256" key="4">
    <source>
        <dbReference type="ARBA" id="ARBA00022729"/>
    </source>
</evidence>
<dbReference type="PIRSF" id="PIRSF002583">
    <property type="entry name" value="Hsp90"/>
    <property type="match status" value="1"/>
</dbReference>
<keyword evidence="6" id="KW-0256">Endoplasmic reticulum</keyword>
<name>A0A8C1UPZ9_CYPCA</name>
<dbReference type="GO" id="GO:0016887">
    <property type="term" value="F:ATP hydrolysis activity"/>
    <property type="evidence" value="ECO:0007669"/>
    <property type="project" value="InterPro"/>
</dbReference>
<dbReference type="InterPro" id="IPR037196">
    <property type="entry name" value="HSP90_C"/>
</dbReference>
<evidence type="ECO:0000256" key="1">
    <source>
        <dbReference type="ARBA" id="ARBA00004319"/>
    </source>
</evidence>
<dbReference type="Pfam" id="PF00183">
    <property type="entry name" value="HSP90"/>
    <property type="match status" value="1"/>
</dbReference>
<dbReference type="Pfam" id="PF13589">
    <property type="entry name" value="HATPase_c_3"/>
    <property type="match status" value="1"/>
</dbReference>
<dbReference type="CDD" id="cd16927">
    <property type="entry name" value="HATPase_Hsp90-like"/>
    <property type="match status" value="1"/>
</dbReference>
<keyword evidence="10" id="KW-0143">Chaperone</keyword>
<reference evidence="17" key="1">
    <citation type="submission" date="2025-08" db="UniProtKB">
        <authorList>
            <consortium name="Ensembl"/>
        </authorList>
    </citation>
    <scope>IDENTIFICATION</scope>
</reference>
<evidence type="ECO:0000256" key="5">
    <source>
        <dbReference type="ARBA" id="ARBA00022741"/>
    </source>
</evidence>
<dbReference type="GO" id="GO:0051082">
    <property type="term" value="F:unfolded protein binding"/>
    <property type="evidence" value="ECO:0007669"/>
    <property type="project" value="InterPro"/>
</dbReference>
<organism evidence="17 18">
    <name type="scientific">Cyprinus carpio</name>
    <name type="common">Common carp</name>
    <dbReference type="NCBI Taxonomy" id="7962"/>
    <lineage>
        <taxon>Eukaryota</taxon>
        <taxon>Metazoa</taxon>
        <taxon>Chordata</taxon>
        <taxon>Craniata</taxon>
        <taxon>Vertebrata</taxon>
        <taxon>Euteleostomi</taxon>
        <taxon>Actinopterygii</taxon>
        <taxon>Neopterygii</taxon>
        <taxon>Teleostei</taxon>
        <taxon>Ostariophysi</taxon>
        <taxon>Cypriniformes</taxon>
        <taxon>Cyprinidae</taxon>
        <taxon>Cyprininae</taxon>
        <taxon>Cyprinus</taxon>
    </lineage>
</organism>
<proteinExistence type="inferred from homology"/>
<dbReference type="AlphaFoldDB" id="A0A8C1UPZ9"/>
<evidence type="ECO:0000256" key="7">
    <source>
        <dbReference type="ARBA" id="ARBA00022840"/>
    </source>
</evidence>
<dbReference type="InterPro" id="IPR036890">
    <property type="entry name" value="HATPase_C_sf"/>
</dbReference>
<evidence type="ECO:0000256" key="2">
    <source>
        <dbReference type="ARBA" id="ARBA00004564"/>
    </source>
</evidence>
<dbReference type="Ensembl" id="ENSCCRT00015042122.1">
    <property type="protein sequence ID" value="ENSCCRP00015040732.1"/>
    <property type="gene ID" value="ENSCCRG00015016783.1"/>
</dbReference>
<dbReference type="FunFam" id="3.30.230.80:FF:000003">
    <property type="entry name" value="endoplasmin isoform X1"/>
    <property type="match status" value="1"/>
</dbReference>
<evidence type="ECO:0000256" key="8">
    <source>
        <dbReference type="ARBA" id="ARBA00022951"/>
    </source>
</evidence>
<feature type="binding site" evidence="14">
    <location>
        <position position="130"/>
    </location>
    <ligand>
        <name>ATP</name>
        <dbReference type="ChEBI" id="CHEBI:30616"/>
    </ligand>
</feature>
<evidence type="ECO:0000313" key="18">
    <source>
        <dbReference type="Proteomes" id="UP000694700"/>
    </source>
</evidence>
<keyword evidence="9" id="KW-0325">Glycoprotein</keyword>
<dbReference type="InterPro" id="IPR020575">
    <property type="entry name" value="Hsp90_N"/>
</dbReference>
<comment type="subcellular location">
    <subcellularLocation>
        <location evidence="1">Endoplasmic reticulum lumen</location>
    </subcellularLocation>
    <subcellularLocation>
        <location evidence="2">Sarcoplasmic reticulum lumen</location>
    </subcellularLocation>
</comment>
<dbReference type="Proteomes" id="UP000694700">
    <property type="component" value="Unplaced"/>
</dbReference>
<evidence type="ECO:0000259" key="16">
    <source>
        <dbReference type="SMART" id="SM00387"/>
    </source>
</evidence>
<evidence type="ECO:0000256" key="9">
    <source>
        <dbReference type="ARBA" id="ARBA00023180"/>
    </source>
</evidence>
<keyword evidence="7 14" id="KW-0067">ATP-binding</keyword>
<feature type="binding site" evidence="14">
    <location>
        <position position="79"/>
    </location>
    <ligand>
        <name>ATP</name>
        <dbReference type="ChEBI" id="CHEBI:30616"/>
    </ligand>
</feature>
<dbReference type="SMART" id="SM00387">
    <property type="entry name" value="HATPase_c"/>
    <property type="match status" value="1"/>
</dbReference>
<evidence type="ECO:0000256" key="6">
    <source>
        <dbReference type="ARBA" id="ARBA00022824"/>
    </source>
</evidence>
<comment type="catalytic activity">
    <reaction evidence="13">
        <text>ATP + H2O = ADP + phosphate + H(+)</text>
        <dbReference type="Rhea" id="RHEA:13065"/>
        <dbReference type="ChEBI" id="CHEBI:15377"/>
        <dbReference type="ChEBI" id="CHEBI:15378"/>
        <dbReference type="ChEBI" id="CHEBI:30616"/>
        <dbReference type="ChEBI" id="CHEBI:43474"/>
        <dbReference type="ChEBI" id="CHEBI:456216"/>
    </reaction>
    <physiologicalReaction direction="left-to-right" evidence="13">
        <dbReference type="Rhea" id="RHEA:13066"/>
    </physiologicalReaction>
</comment>
<evidence type="ECO:0000256" key="13">
    <source>
        <dbReference type="ARBA" id="ARBA00048778"/>
    </source>
</evidence>
<dbReference type="HAMAP" id="MF_00505">
    <property type="entry name" value="HSP90"/>
    <property type="match status" value="1"/>
</dbReference>
<evidence type="ECO:0000256" key="10">
    <source>
        <dbReference type="ARBA" id="ARBA00023186"/>
    </source>
</evidence>
<dbReference type="Gene3D" id="3.30.565.10">
    <property type="entry name" value="Histidine kinase-like ATPase, C-terminal domain"/>
    <property type="match status" value="1"/>
</dbReference>
<dbReference type="NCBIfam" id="NF003555">
    <property type="entry name" value="PRK05218.1"/>
    <property type="match status" value="1"/>
</dbReference>
<feature type="binding site" evidence="14">
    <location>
        <begin position="145"/>
        <end position="146"/>
    </location>
    <ligand>
        <name>ATP</name>
        <dbReference type="ChEBI" id="CHEBI:30616"/>
    </ligand>
</feature>
<dbReference type="Gene3D" id="3.30.230.80">
    <property type="match status" value="1"/>
</dbReference>
<evidence type="ECO:0000256" key="14">
    <source>
        <dbReference type="PIRSR" id="PIRSR002583-1"/>
    </source>
</evidence>
<dbReference type="PANTHER" id="PTHR11528">
    <property type="entry name" value="HEAT SHOCK PROTEIN 90 FAMILY MEMBER"/>
    <property type="match status" value="1"/>
</dbReference>
<dbReference type="FunFam" id="1.20.120.790:FF:000003">
    <property type="entry name" value="Heat shock protein 90"/>
    <property type="match status" value="1"/>
</dbReference>
<keyword evidence="8" id="KW-0703">Sarcoplasmic reticulum</keyword>
<keyword evidence="4" id="KW-0732">Signal</keyword>
<feature type="binding site" evidence="14">
    <location>
        <position position="125"/>
    </location>
    <ligand>
        <name>ATP</name>
        <dbReference type="ChEBI" id="CHEBI:30616"/>
    </ligand>
</feature>
<evidence type="ECO:0000256" key="3">
    <source>
        <dbReference type="ARBA" id="ARBA00008239"/>
    </source>
</evidence>
<protein>
    <recommendedName>
        <fullName evidence="11">Endoplasmin</fullName>
    </recommendedName>
    <alternativeName>
        <fullName evidence="12">Heat shock protein 90 kDa beta member 1</fullName>
    </alternativeName>
</protein>
<dbReference type="SUPFAM" id="SSF55874">
    <property type="entry name" value="ATPase domain of HSP90 chaperone/DNA topoisomerase II/histidine kinase"/>
    <property type="match status" value="1"/>
</dbReference>
<evidence type="ECO:0000313" key="17">
    <source>
        <dbReference type="Ensembl" id="ENSCCRP00015040732.1"/>
    </source>
</evidence>
<dbReference type="SUPFAM" id="SSF54211">
    <property type="entry name" value="Ribosomal protein S5 domain 2-like"/>
    <property type="match status" value="1"/>
</dbReference>
<feature type="binding site" evidence="14">
    <location>
        <position position="83"/>
    </location>
    <ligand>
        <name>ATP</name>
        <dbReference type="ChEBI" id="CHEBI:30616"/>
    </ligand>
</feature>
<feature type="binding site" evidence="14">
    <location>
        <position position="425"/>
    </location>
    <ligand>
        <name>ATP</name>
        <dbReference type="ChEBI" id="CHEBI:30616"/>
    </ligand>
</feature>
<dbReference type="SUPFAM" id="SSF110942">
    <property type="entry name" value="HSP90 C-terminal domain"/>
    <property type="match status" value="1"/>
</dbReference>
<dbReference type="Gene3D" id="1.20.120.790">
    <property type="entry name" value="Heat shock protein 90, C-terminal domain"/>
    <property type="match status" value="1"/>
</dbReference>
<feature type="region of interest" description="Disordered" evidence="15">
    <location>
        <begin position="726"/>
        <end position="776"/>
    </location>
</feature>
<dbReference type="InterPro" id="IPR003594">
    <property type="entry name" value="HATPase_dom"/>
</dbReference>
<feature type="compositionally biased region" description="Acidic residues" evidence="15">
    <location>
        <begin position="726"/>
        <end position="762"/>
    </location>
</feature>
<dbReference type="InterPro" id="IPR020568">
    <property type="entry name" value="Ribosomal_Su5_D2-typ_SF"/>
</dbReference>
<sequence>MFCIFAASVKADDDVDIDGTVEEDLGKSKDGSRTDDEVVQREEEAIQLDGLNPSQIKEIREKAEKHAFQAEVFMPGLKELISNASDALDKIRLWSLTNEDALAGNEELTIKIKSDKEKNMLHITDTGIGMTKEELVKNLGTIAKSGTSEFFNKMNDMQEEGQSTSELIGQFGVGFYSAFLVADKVIVTSKHNNGTQHIWESDSNEFSVIEDPRGDTLGRGTTITLVMKEEASDYLELETIKNLVKKYSQFINFPIYVWSSKTETVEEPIEEETADAEKEEAAEDEAEVEEEDEDKDKPKTKKVEKTVWDWELMNDIKPIWQRPAKEVEEDEYKAFYKTFSRDSDEPISHIHFTAEGEVTFKSILFIPASAPRGLFDEYGTKKNDFIKLFVRRVFITDDFHDMMPKYLNFIKGVVDSDDLPLNVSRETLQQHKLLKVIRKKLVRKTLDMIKKIAEEQYNDKFWKEFGTNIKLGVIEDHSNRTRLAKLLRFQTSHSDTTLSSLEQYVERMKEKQDKIYFMAGTSRKEAESSPFVERLLKKGYEVIYLTEPVDEYCIQALPEFDGKRFQNVAKEGVKFDESDKAKEKREALEKEFEPLTTWMKEKSLKDNIEKAVLSQRLTKSPCALVASQYGWSGNMERIMKAQAYQTGKDISTNYYASQKKTLEINPKHPLIKEMLKRDNAEDQTAADLAVVLFETATLRSGYQLTDTKAYGDRIERMLRLSMNIDLDEQVEEEPEEEPEEQTEEAEEEEEVQADEEAEEESVSVETFTYSTDRDEL</sequence>
<feature type="binding site" evidence="14">
    <location>
        <position position="144"/>
    </location>
    <ligand>
        <name>ATP</name>
        <dbReference type="ChEBI" id="CHEBI:30616"/>
    </ligand>
</feature>
<accession>A0A8C1UPZ9</accession>
<dbReference type="InterPro" id="IPR001404">
    <property type="entry name" value="Hsp90_fam"/>
</dbReference>
<feature type="region of interest" description="Disordered" evidence="15">
    <location>
        <begin position="266"/>
        <end position="300"/>
    </location>
</feature>
<dbReference type="FunFam" id="3.40.50.11260:FF:000003">
    <property type="entry name" value="Heat shock protein 90"/>
    <property type="match status" value="1"/>
</dbReference>
<dbReference type="GO" id="GO:0033018">
    <property type="term" value="C:sarcoplasmic reticulum lumen"/>
    <property type="evidence" value="ECO:0007669"/>
    <property type="project" value="UniProtKB-SubCell"/>
</dbReference>
<dbReference type="GO" id="GO:0005524">
    <property type="term" value="F:ATP binding"/>
    <property type="evidence" value="ECO:0007669"/>
    <property type="project" value="UniProtKB-KW"/>
</dbReference>
<dbReference type="Gene3D" id="3.40.50.11260">
    <property type="match status" value="1"/>
</dbReference>
<feature type="binding site" evidence="14">
    <location>
        <position position="221"/>
    </location>
    <ligand>
        <name>ATP</name>
        <dbReference type="ChEBI" id="CHEBI:30616"/>
    </ligand>
</feature>
<evidence type="ECO:0000256" key="12">
    <source>
        <dbReference type="ARBA" id="ARBA00042650"/>
    </source>
</evidence>
<feature type="binding site" evidence="14">
    <location>
        <position position="138"/>
    </location>
    <ligand>
        <name>ATP</name>
        <dbReference type="ChEBI" id="CHEBI:30616"/>
    </ligand>
</feature>
<keyword evidence="5 14" id="KW-0547">Nucleotide-binding</keyword>
<dbReference type="PRINTS" id="PR00775">
    <property type="entry name" value="HEATSHOCK90"/>
</dbReference>